<reference evidence="7 8" key="1">
    <citation type="journal article" date="2018" name="Mol. Plant">
        <title>The genome of Artemisia annua provides insight into the evolution of Asteraceae family and artemisinin biosynthesis.</title>
        <authorList>
            <person name="Shen Q."/>
            <person name="Zhang L."/>
            <person name="Liao Z."/>
            <person name="Wang S."/>
            <person name="Yan T."/>
            <person name="Shi P."/>
            <person name="Liu M."/>
            <person name="Fu X."/>
            <person name="Pan Q."/>
            <person name="Wang Y."/>
            <person name="Lv Z."/>
            <person name="Lu X."/>
            <person name="Zhang F."/>
            <person name="Jiang W."/>
            <person name="Ma Y."/>
            <person name="Chen M."/>
            <person name="Hao X."/>
            <person name="Li L."/>
            <person name="Tang Y."/>
            <person name="Lv G."/>
            <person name="Zhou Y."/>
            <person name="Sun X."/>
            <person name="Brodelius P.E."/>
            <person name="Rose J.K.C."/>
            <person name="Tang K."/>
        </authorList>
    </citation>
    <scope>NUCLEOTIDE SEQUENCE [LARGE SCALE GENOMIC DNA]</scope>
    <source>
        <strain evidence="8">cv. Huhao1</strain>
        <tissue evidence="7">Leaf</tissue>
    </source>
</reference>
<dbReference type="PROSITE" id="PS50600">
    <property type="entry name" value="ULP_PROTEASE"/>
    <property type="match status" value="1"/>
</dbReference>
<proteinExistence type="inferred from homology"/>
<dbReference type="AlphaFoldDB" id="A0A2U1KK41"/>
<dbReference type="EMBL" id="PKPP01017183">
    <property type="protein sequence ID" value="PWA37144.1"/>
    <property type="molecule type" value="Genomic_DNA"/>
</dbReference>
<evidence type="ECO:0000256" key="4">
    <source>
        <dbReference type="ARBA" id="ARBA00022807"/>
    </source>
</evidence>
<feature type="compositionally biased region" description="Basic and acidic residues" evidence="5">
    <location>
        <begin position="36"/>
        <end position="60"/>
    </location>
</feature>
<evidence type="ECO:0000256" key="5">
    <source>
        <dbReference type="SAM" id="MobiDB-lite"/>
    </source>
</evidence>
<dbReference type="InterPro" id="IPR038765">
    <property type="entry name" value="Papain-like_cys_pep_sf"/>
</dbReference>
<dbReference type="GO" id="GO:0006508">
    <property type="term" value="P:proteolysis"/>
    <property type="evidence" value="ECO:0007669"/>
    <property type="project" value="UniProtKB-KW"/>
</dbReference>
<dbReference type="InterPro" id="IPR003653">
    <property type="entry name" value="Peptidase_C48_C"/>
</dbReference>
<sequence length="377" mass="43604">MCWLNENFQSQKEDAGAYKDTTLHNESVTLEEQHDEPEKQVSDVAKESEEQHDEAEKQVSDVAKENVDVKEEDGTERVDKLIMTSHKNVATCNEKPRLELALSTLKAKRPSVRKTYAGKPFKSPYPRKPKTRSMTLAEQVSMNFTVSPIPVQNAIKHVTPRGKVFSDGVSNLPPFVEDLSRPDGSKKDRVTVLEYLRVVVRNGKTPLYRFPWGYRDIAIGRDFWLALLCKDVGGQGWLSDNVYFPMNEPEWHWCLAELDIPTGVVTFYDSLGWAKESKRPWWKDMRSRLPSQLLCYLNEVGVLDDKDIPIDGYEITLDYADVPSQHRSFGDCGIWVCIFMYRLCFNLPLTFEDNPLQVALAFRERMIEYFWNNKEQY</sequence>
<evidence type="ECO:0000313" key="7">
    <source>
        <dbReference type="EMBL" id="PWA37144.1"/>
    </source>
</evidence>
<dbReference type="GO" id="GO:0005634">
    <property type="term" value="C:nucleus"/>
    <property type="evidence" value="ECO:0007669"/>
    <property type="project" value="TreeGrafter"/>
</dbReference>
<feature type="compositionally biased region" description="Basic and acidic residues" evidence="5">
    <location>
        <begin position="11"/>
        <end position="23"/>
    </location>
</feature>
<evidence type="ECO:0000256" key="3">
    <source>
        <dbReference type="ARBA" id="ARBA00022801"/>
    </source>
</evidence>
<accession>A0A2U1KK41</accession>
<feature type="compositionally biased region" description="Polar residues" evidence="5">
    <location>
        <begin position="1"/>
        <end position="10"/>
    </location>
</feature>
<dbReference type="GO" id="GO:0016929">
    <property type="term" value="F:deSUMOylase activity"/>
    <property type="evidence" value="ECO:0007669"/>
    <property type="project" value="TreeGrafter"/>
</dbReference>
<evidence type="ECO:0000256" key="2">
    <source>
        <dbReference type="ARBA" id="ARBA00022670"/>
    </source>
</evidence>
<dbReference type="Pfam" id="PF02902">
    <property type="entry name" value="Peptidase_C48"/>
    <property type="match status" value="1"/>
</dbReference>
<dbReference type="SUPFAM" id="SSF54001">
    <property type="entry name" value="Cysteine proteinases"/>
    <property type="match status" value="1"/>
</dbReference>
<comment type="caution">
    <text evidence="7">The sequence shown here is derived from an EMBL/GenBank/DDBJ whole genome shotgun (WGS) entry which is preliminary data.</text>
</comment>
<dbReference type="PANTHER" id="PTHR12606:SF141">
    <property type="entry name" value="GH15225P-RELATED"/>
    <property type="match status" value="1"/>
</dbReference>
<evidence type="ECO:0000256" key="1">
    <source>
        <dbReference type="ARBA" id="ARBA00005234"/>
    </source>
</evidence>
<dbReference type="OrthoDB" id="10660181at2759"/>
<evidence type="ECO:0000313" key="8">
    <source>
        <dbReference type="Proteomes" id="UP000245207"/>
    </source>
</evidence>
<feature type="domain" description="Ubiquitin-like protease family profile" evidence="6">
    <location>
        <begin position="169"/>
        <end position="343"/>
    </location>
</feature>
<gene>
    <name evidence="7" type="ORF">CTI12_AA592870</name>
</gene>
<organism evidence="7 8">
    <name type="scientific">Artemisia annua</name>
    <name type="common">Sweet wormwood</name>
    <dbReference type="NCBI Taxonomy" id="35608"/>
    <lineage>
        <taxon>Eukaryota</taxon>
        <taxon>Viridiplantae</taxon>
        <taxon>Streptophyta</taxon>
        <taxon>Embryophyta</taxon>
        <taxon>Tracheophyta</taxon>
        <taxon>Spermatophyta</taxon>
        <taxon>Magnoliopsida</taxon>
        <taxon>eudicotyledons</taxon>
        <taxon>Gunneridae</taxon>
        <taxon>Pentapetalae</taxon>
        <taxon>asterids</taxon>
        <taxon>campanulids</taxon>
        <taxon>Asterales</taxon>
        <taxon>Asteraceae</taxon>
        <taxon>Asteroideae</taxon>
        <taxon>Anthemideae</taxon>
        <taxon>Artemisiinae</taxon>
        <taxon>Artemisia</taxon>
    </lineage>
</organism>
<keyword evidence="2 7" id="KW-0645">Protease</keyword>
<protein>
    <submittedName>
        <fullName evidence="7">Ulp1 protease family, C-terminal catalytic domain-containing protein</fullName>
    </submittedName>
</protein>
<dbReference type="Gene3D" id="3.40.395.10">
    <property type="entry name" value="Adenoviral Proteinase, Chain A"/>
    <property type="match status" value="1"/>
</dbReference>
<keyword evidence="8" id="KW-1185">Reference proteome</keyword>
<name>A0A2U1KK41_ARTAN</name>
<keyword evidence="3" id="KW-0378">Hydrolase</keyword>
<keyword evidence="4" id="KW-0788">Thiol protease</keyword>
<feature type="region of interest" description="Disordered" evidence="5">
    <location>
        <begin position="1"/>
        <end position="60"/>
    </location>
</feature>
<dbReference type="GO" id="GO:0016926">
    <property type="term" value="P:protein desumoylation"/>
    <property type="evidence" value="ECO:0007669"/>
    <property type="project" value="TreeGrafter"/>
</dbReference>
<evidence type="ECO:0000259" key="6">
    <source>
        <dbReference type="PROSITE" id="PS50600"/>
    </source>
</evidence>
<dbReference type="Proteomes" id="UP000245207">
    <property type="component" value="Unassembled WGS sequence"/>
</dbReference>
<comment type="similarity">
    <text evidence="1">Belongs to the peptidase C48 family.</text>
</comment>
<dbReference type="PANTHER" id="PTHR12606">
    <property type="entry name" value="SENTRIN/SUMO-SPECIFIC PROTEASE"/>
    <property type="match status" value="1"/>
</dbReference>